<keyword evidence="2" id="KW-0175">Coiled coil</keyword>
<feature type="region of interest" description="Disordered" evidence="3">
    <location>
        <begin position="114"/>
        <end position="134"/>
    </location>
</feature>
<dbReference type="InterPro" id="IPR007527">
    <property type="entry name" value="Znf_SWIM"/>
</dbReference>
<dbReference type="PROSITE" id="PS50966">
    <property type="entry name" value="ZF_SWIM"/>
    <property type="match status" value="1"/>
</dbReference>
<reference evidence="5" key="1">
    <citation type="journal article" date="2019" name="Sci. Rep.">
        <title>Draft genome of Tanacetum cinerariifolium, the natural source of mosquito coil.</title>
        <authorList>
            <person name="Yamashiro T."/>
            <person name="Shiraishi A."/>
            <person name="Satake H."/>
            <person name="Nakayama K."/>
        </authorList>
    </citation>
    <scope>NUCLEOTIDE SEQUENCE</scope>
</reference>
<evidence type="ECO:0000256" key="2">
    <source>
        <dbReference type="SAM" id="Coils"/>
    </source>
</evidence>
<comment type="caution">
    <text evidence="5">The sequence shown here is derived from an EMBL/GenBank/DDBJ whole genome shotgun (WGS) entry which is preliminary data.</text>
</comment>
<proteinExistence type="predicted"/>
<evidence type="ECO:0000313" key="5">
    <source>
        <dbReference type="EMBL" id="GEU84772.1"/>
    </source>
</evidence>
<dbReference type="EMBL" id="BKCJ010008966">
    <property type="protein sequence ID" value="GEU84772.1"/>
    <property type="molecule type" value="Genomic_DNA"/>
</dbReference>
<gene>
    <name evidence="5" type="ORF">Tci_056750</name>
</gene>
<dbReference type="InterPro" id="IPR025724">
    <property type="entry name" value="GAG-pre-integrase_dom"/>
</dbReference>
<keyword evidence="1" id="KW-0479">Metal-binding</keyword>
<dbReference type="AlphaFoldDB" id="A0A6L2NI10"/>
<keyword evidence="1" id="KW-0863">Zinc-finger</keyword>
<evidence type="ECO:0000256" key="1">
    <source>
        <dbReference type="PROSITE-ProRule" id="PRU00325"/>
    </source>
</evidence>
<dbReference type="InterPro" id="IPR057670">
    <property type="entry name" value="SH3_retrovirus"/>
</dbReference>
<protein>
    <submittedName>
        <fullName evidence="5">Integrase, catalytic region, zinc finger, CCHC-type, peptidase aspartic, catalytic</fullName>
    </submittedName>
</protein>
<organism evidence="5">
    <name type="scientific">Tanacetum cinerariifolium</name>
    <name type="common">Dalmatian daisy</name>
    <name type="synonym">Chrysanthemum cinerariifolium</name>
    <dbReference type="NCBI Taxonomy" id="118510"/>
    <lineage>
        <taxon>Eukaryota</taxon>
        <taxon>Viridiplantae</taxon>
        <taxon>Streptophyta</taxon>
        <taxon>Embryophyta</taxon>
        <taxon>Tracheophyta</taxon>
        <taxon>Spermatophyta</taxon>
        <taxon>Magnoliopsida</taxon>
        <taxon>eudicotyledons</taxon>
        <taxon>Gunneridae</taxon>
        <taxon>Pentapetalae</taxon>
        <taxon>asterids</taxon>
        <taxon>campanulids</taxon>
        <taxon>Asterales</taxon>
        <taxon>Asteraceae</taxon>
        <taxon>Asteroideae</taxon>
        <taxon>Anthemideae</taxon>
        <taxon>Anthemidinae</taxon>
        <taxon>Tanacetum</taxon>
    </lineage>
</organism>
<sequence length="940" mass="107914">MSPKNKEHYQSEKEAIHLLLTGIGDKIYSTVDACKTTYDMWIAIERLQQGESLNIQDVKTNLFWEFGKVTSHDGESMESYYSRFYKMINEMIINNLTIVMMQVNVHKEIAKSITPLSESASEEDSDPEQAQRDKEMQKNLALIAKYINDNQTGRFGNQRTVSLAGARETVGSQAEKGVSLQAEQDDWLANTDEEIDEQELEAHYSYLAKIQEVPNADSGTDTEPLEQTDQNAEKCDDDRVVLAKLIANLTLDTEENKKILKKLKKTNVSLTQELKEELVDQAWEKHSHDHFCTPTAYDMEILIKTCLIPLALKTQNDSFKFVHELKQEMHADLKYVESFKKEIDELESDKAEFSNMYDLLLQECVSQDVMCSYLNSLTDLDAHTELQCLYRHKVKECKCLTQKLSKQTETVSKEVYNELSQSFAKLEKHSISIELALQQCQEQMKLTRFAKKKRQLDLVQGNIMINRIYYVECLNHNLLSVGQFYDADLEVAFRKYTCFVRDLRGNDLLIDNRGSDLYIISLQETSSSTLICFIAKALLTQAWFWHRRLSHLKFDFINLLLKKDIMIGLPKLKYVKDQLYSSCEVSKDKKNSFKTKGCSKLERKAKSALYGPTRDGENLDKMKEKGDSCILVGYSTQSKGYRVYNKRTRLMVESMHLRFDKIKGMSKTSVDNNTSCLILQRQIASDYDKSVPAPQLQNVSPSADTTTSSQQELDLLFCLLYDEFFTAAKGYAQKEGVDFEESFAPVALLEAEDVYVPQLDGFVDPDHLEKVYRIRKALYGLKQHPRAWFEELLNFLMSKGFTKDANHAECLDTRKSTYGGIQLLVHACYSISPTSYNKDDLSWSVDLKSNTTEDIISIGSFVEAFVLDHYVLVRKIFLARVLYTCSCSNGVLICDHVGVMFHLLRVRGDNLFTTIAARVLRYYVYFVLVFDFDLSLSSFC</sequence>
<feature type="coiled-coil region" evidence="2">
    <location>
        <begin position="336"/>
        <end position="363"/>
    </location>
</feature>
<dbReference type="Pfam" id="PF13976">
    <property type="entry name" value="gag_pre-integrs"/>
    <property type="match status" value="1"/>
</dbReference>
<keyword evidence="1" id="KW-0862">Zinc</keyword>
<dbReference type="GO" id="GO:0008270">
    <property type="term" value="F:zinc ion binding"/>
    <property type="evidence" value="ECO:0007669"/>
    <property type="project" value="UniProtKB-KW"/>
</dbReference>
<dbReference type="Pfam" id="PF14223">
    <property type="entry name" value="Retrotran_gag_2"/>
    <property type="match status" value="1"/>
</dbReference>
<feature type="domain" description="SWIM-type" evidence="4">
    <location>
        <begin position="870"/>
        <end position="905"/>
    </location>
</feature>
<evidence type="ECO:0000259" key="4">
    <source>
        <dbReference type="PROSITE" id="PS50966"/>
    </source>
</evidence>
<dbReference type="Pfam" id="PF25597">
    <property type="entry name" value="SH3_retrovirus"/>
    <property type="match status" value="1"/>
</dbReference>
<dbReference type="InterPro" id="IPR013103">
    <property type="entry name" value="RVT_2"/>
</dbReference>
<dbReference type="Pfam" id="PF07727">
    <property type="entry name" value="RVT_2"/>
    <property type="match status" value="1"/>
</dbReference>
<name>A0A6L2NI10_TANCI</name>
<evidence type="ECO:0000256" key="3">
    <source>
        <dbReference type="SAM" id="MobiDB-lite"/>
    </source>
</evidence>
<accession>A0A6L2NI10</accession>